<evidence type="ECO:0000313" key="2">
    <source>
        <dbReference type="EMBL" id="TFK82994.1"/>
    </source>
</evidence>
<feature type="compositionally biased region" description="Basic residues" evidence="1">
    <location>
        <begin position="87"/>
        <end position="110"/>
    </location>
</feature>
<keyword evidence="3" id="KW-1185">Reference proteome</keyword>
<proteinExistence type="predicted"/>
<dbReference type="AlphaFoldDB" id="A0A5C3P060"/>
<accession>A0A5C3P060</accession>
<gene>
    <name evidence="2" type="ORF">K466DRAFT_277465</name>
</gene>
<sequence>MERQHGTECAVAHQLTEAWATVMRFAAVRASRYYVDARDADRWICRCVSLAPRSPRTAVSSRGLNASGEFADGCAESRRAVGSRQGHTGRRRRRRRRLASTRPTRRRRPSLRGASGSEHARIRA</sequence>
<dbReference type="InParanoid" id="A0A5C3P060"/>
<protein>
    <submittedName>
        <fullName evidence="2">Uncharacterized protein</fullName>
    </submittedName>
</protein>
<evidence type="ECO:0000256" key="1">
    <source>
        <dbReference type="SAM" id="MobiDB-lite"/>
    </source>
</evidence>
<name>A0A5C3P060_9APHY</name>
<feature type="region of interest" description="Disordered" evidence="1">
    <location>
        <begin position="75"/>
        <end position="124"/>
    </location>
</feature>
<reference evidence="2 3" key="1">
    <citation type="journal article" date="2019" name="Nat. Ecol. Evol.">
        <title>Megaphylogeny resolves global patterns of mushroom evolution.</title>
        <authorList>
            <person name="Varga T."/>
            <person name="Krizsan K."/>
            <person name="Foldi C."/>
            <person name="Dima B."/>
            <person name="Sanchez-Garcia M."/>
            <person name="Sanchez-Ramirez S."/>
            <person name="Szollosi G.J."/>
            <person name="Szarkandi J.G."/>
            <person name="Papp V."/>
            <person name="Albert L."/>
            <person name="Andreopoulos W."/>
            <person name="Angelini C."/>
            <person name="Antonin V."/>
            <person name="Barry K.W."/>
            <person name="Bougher N.L."/>
            <person name="Buchanan P."/>
            <person name="Buyck B."/>
            <person name="Bense V."/>
            <person name="Catcheside P."/>
            <person name="Chovatia M."/>
            <person name="Cooper J."/>
            <person name="Damon W."/>
            <person name="Desjardin D."/>
            <person name="Finy P."/>
            <person name="Geml J."/>
            <person name="Haridas S."/>
            <person name="Hughes K."/>
            <person name="Justo A."/>
            <person name="Karasinski D."/>
            <person name="Kautmanova I."/>
            <person name="Kiss B."/>
            <person name="Kocsube S."/>
            <person name="Kotiranta H."/>
            <person name="LaButti K.M."/>
            <person name="Lechner B.E."/>
            <person name="Liimatainen K."/>
            <person name="Lipzen A."/>
            <person name="Lukacs Z."/>
            <person name="Mihaltcheva S."/>
            <person name="Morgado L.N."/>
            <person name="Niskanen T."/>
            <person name="Noordeloos M.E."/>
            <person name="Ohm R.A."/>
            <person name="Ortiz-Santana B."/>
            <person name="Ovrebo C."/>
            <person name="Racz N."/>
            <person name="Riley R."/>
            <person name="Savchenko A."/>
            <person name="Shiryaev A."/>
            <person name="Soop K."/>
            <person name="Spirin V."/>
            <person name="Szebenyi C."/>
            <person name="Tomsovsky M."/>
            <person name="Tulloss R.E."/>
            <person name="Uehling J."/>
            <person name="Grigoriev I.V."/>
            <person name="Vagvolgyi C."/>
            <person name="Papp T."/>
            <person name="Martin F.M."/>
            <person name="Miettinen O."/>
            <person name="Hibbett D.S."/>
            <person name="Nagy L.G."/>
        </authorList>
    </citation>
    <scope>NUCLEOTIDE SEQUENCE [LARGE SCALE GENOMIC DNA]</scope>
    <source>
        <strain evidence="2 3">HHB13444</strain>
    </source>
</reference>
<evidence type="ECO:0000313" key="3">
    <source>
        <dbReference type="Proteomes" id="UP000308197"/>
    </source>
</evidence>
<organism evidence="2 3">
    <name type="scientific">Polyporus arcularius HHB13444</name>
    <dbReference type="NCBI Taxonomy" id="1314778"/>
    <lineage>
        <taxon>Eukaryota</taxon>
        <taxon>Fungi</taxon>
        <taxon>Dikarya</taxon>
        <taxon>Basidiomycota</taxon>
        <taxon>Agaricomycotina</taxon>
        <taxon>Agaricomycetes</taxon>
        <taxon>Polyporales</taxon>
        <taxon>Polyporaceae</taxon>
        <taxon>Polyporus</taxon>
    </lineage>
</organism>
<dbReference type="Proteomes" id="UP000308197">
    <property type="component" value="Unassembled WGS sequence"/>
</dbReference>
<dbReference type="EMBL" id="ML211430">
    <property type="protein sequence ID" value="TFK82994.1"/>
    <property type="molecule type" value="Genomic_DNA"/>
</dbReference>